<protein>
    <recommendedName>
        <fullName evidence="3">DUF1993 domain-containing protein</fullName>
    </recommendedName>
</protein>
<name>A0AAJ0C015_9PEZI</name>
<accession>A0AAJ0C015</accession>
<dbReference type="Pfam" id="PF09351">
    <property type="entry name" value="DUF1993"/>
    <property type="match status" value="1"/>
</dbReference>
<proteinExistence type="predicted"/>
<dbReference type="Gene3D" id="1.20.120.450">
    <property type="entry name" value="dinb family like domain"/>
    <property type="match status" value="1"/>
</dbReference>
<dbReference type="PANTHER" id="PTHR36922:SF1">
    <property type="entry name" value="DUF1993 DOMAIN-CONTAINING PROTEIN"/>
    <property type="match status" value="1"/>
</dbReference>
<dbReference type="AlphaFoldDB" id="A0AAJ0C015"/>
<dbReference type="EMBL" id="MU839008">
    <property type="protein sequence ID" value="KAK1767455.1"/>
    <property type="molecule type" value="Genomic_DNA"/>
</dbReference>
<dbReference type="SUPFAM" id="SSF109854">
    <property type="entry name" value="DinB/YfiT-like putative metalloenzymes"/>
    <property type="match status" value="1"/>
</dbReference>
<dbReference type="InterPro" id="IPR018531">
    <property type="entry name" value="DUF1993"/>
</dbReference>
<keyword evidence="2" id="KW-1185">Reference proteome</keyword>
<comment type="caution">
    <text evidence="1">The sequence shown here is derived from an EMBL/GenBank/DDBJ whole genome shotgun (WGS) entry which is preliminary data.</text>
</comment>
<organism evidence="1 2">
    <name type="scientific">Phialemonium atrogriseum</name>
    <dbReference type="NCBI Taxonomy" id="1093897"/>
    <lineage>
        <taxon>Eukaryota</taxon>
        <taxon>Fungi</taxon>
        <taxon>Dikarya</taxon>
        <taxon>Ascomycota</taxon>
        <taxon>Pezizomycotina</taxon>
        <taxon>Sordariomycetes</taxon>
        <taxon>Sordariomycetidae</taxon>
        <taxon>Cephalothecales</taxon>
        <taxon>Cephalothecaceae</taxon>
        <taxon>Phialemonium</taxon>
    </lineage>
</organism>
<evidence type="ECO:0000313" key="1">
    <source>
        <dbReference type="EMBL" id="KAK1767455.1"/>
    </source>
</evidence>
<dbReference type="RefSeq" id="XP_060283668.1">
    <property type="nucleotide sequence ID" value="XM_060426069.1"/>
</dbReference>
<gene>
    <name evidence="1" type="ORF">QBC33DRAFT_515005</name>
</gene>
<dbReference type="Proteomes" id="UP001244011">
    <property type="component" value="Unassembled WGS sequence"/>
</dbReference>
<dbReference type="InterPro" id="IPR034660">
    <property type="entry name" value="DinB/YfiT-like"/>
</dbReference>
<dbReference type="GeneID" id="85309256"/>
<sequence length="176" mass="19135">MPATTLHESSFGVLEKITSVLIVILKKAAESPEAASLPAARLYADMHPLTYQVQIISRMVKMLFEKLADAAEPELAELTDPTIADLIARAEKLLALVKTISPDAVNGKEDEPVVMATPNSGTWNMTRKTLASNFIVPNSFFHLQTVYSILRMNGVPLGKADFLLSFAGPPAVFPQK</sequence>
<reference evidence="1" key="1">
    <citation type="submission" date="2023-06" db="EMBL/GenBank/DDBJ databases">
        <title>Genome-scale phylogeny and comparative genomics of the fungal order Sordariales.</title>
        <authorList>
            <consortium name="Lawrence Berkeley National Laboratory"/>
            <person name="Hensen N."/>
            <person name="Bonometti L."/>
            <person name="Westerberg I."/>
            <person name="Brannstrom I.O."/>
            <person name="Guillou S."/>
            <person name="Cros-Aarteil S."/>
            <person name="Calhoun S."/>
            <person name="Haridas S."/>
            <person name="Kuo A."/>
            <person name="Mondo S."/>
            <person name="Pangilinan J."/>
            <person name="Riley R."/>
            <person name="Labutti K."/>
            <person name="Andreopoulos B."/>
            <person name="Lipzen A."/>
            <person name="Chen C."/>
            <person name="Yanf M."/>
            <person name="Daum C."/>
            <person name="Ng V."/>
            <person name="Clum A."/>
            <person name="Steindorff A."/>
            <person name="Ohm R."/>
            <person name="Martin F."/>
            <person name="Silar P."/>
            <person name="Natvig D."/>
            <person name="Lalanne C."/>
            <person name="Gautier V."/>
            <person name="Ament-Velasquez S.L."/>
            <person name="Kruys A."/>
            <person name="Hutchinson M.I."/>
            <person name="Powell A.J."/>
            <person name="Barry K."/>
            <person name="Miller A.N."/>
            <person name="Grigoriev I.V."/>
            <person name="Debuchy R."/>
            <person name="Gladieux P."/>
            <person name="Thoren M.H."/>
            <person name="Johannesson H."/>
        </authorList>
    </citation>
    <scope>NUCLEOTIDE SEQUENCE</scope>
    <source>
        <strain evidence="1">8032-3</strain>
    </source>
</reference>
<dbReference type="PANTHER" id="PTHR36922">
    <property type="entry name" value="BLL2446 PROTEIN"/>
    <property type="match status" value="1"/>
</dbReference>
<evidence type="ECO:0008006" key="3">
    <source>
        <dbReference type="Google" id="ProtNLM"/>
    </source>
</evidence>
<evidence type="ECO:0000313" key="2">
    <source>
        <dbReference type="Proteomes" id="UP001244011"/>
    </source>
</evidence>